<gene>
    <name evidence="3" type="ORF">SAMN05216386_2507</name>
</gene>
<feature type="modified residue" description="4-aspartylphosphate" evidence="1">
    <location>
        <position position="61"/>
    </location>
</feature>
<dbReference type="InterPro" id="IPR011006">
    <property type="entry name" value="CheY-like_superfamily"/>
</dbReference>
<keyword evidence="4" id="KW-1185">Reference proteome</keyword>
<evidence type="ECO:0000256" key="1">
    <source>
        <dbReference type="PROSITE-ProRule" id="PRU00169"/>
    </source>
</evidence>
<dbReference type="AlphaFoldDB" id="A0A1I5E5I5"/>
<dbReference type="PANTHER" id="PTHR44520">
    <property type="entry name" value="RESPONSE REGULATOR RCP1-RELATED"/>
    <property type="match status" value="1"/>
</dbReference>
<sequence>MRVTNKPILLVEDDQVDVMRVTRALKGIHVTNQIVHFENGEDALNYLRDENSDKPCLILLDLNMPIMNGIEFLRAVKKDEKRRAIPVVVLTASDDQQDKLNSFNLGVAGYVVKPVDYRQLVEVMRSIDTYWTISAMP</sequence>
<evidence type="ECO:0000259" key="2">
    <source>
        <dbReference type="PROSITE" id="PS50110"/>
    </source>
</evidence>
<keyword evidence="1" id="KW-0597">Phosphoprotein</keyword>
<dbReference type="PROSITE" id="PS50110">
    <property type="entry name" value="RESPONSE_REGULATORY"/>
    <property type="match status" value="1"/>
</dbReference>
<protein>
    <submittedName>
        <fullName evidence="3">Response regulator receiver domain-containing protein</fullName>
    </submittedName>
</protein>
<evidence type="ECO:0000313" key="3">
    <source>
        <dbReference type="EMBL" id="SFO06732.1"/>
    </source>
</evidence>
<accession>A0A1I5E5I5</accession>
<dbReference type="Pfam" id="PF00072">
    <property type="entry name" value="Response_reg"/>
    <property type="match status" value="1"/>
</dbReference>
<dbReference type="InterPro" id="IPR001789">
    <property type="entry name" value="Sig_transdc_resp-reg_receiver"/>
</dbReference>
<dbReference type="RefSeq" id="WP_074797936.1">
    <property type="nucleotide sequence ID" value="NZ_FOVJ01000007.1"/>
</dbReference>
<dbReference type="Proteomes" id="UP000183107">
    <property type="component" value="Unassembled WGS sequence"/>
</dbReference>
<organism evidence="3 4">
    <name type="scientific">Nitrosospira briensis</name>
    <dbReference type="NCBI Taxonomy" id="35799"/>
    <lineage>
        <taxon>Bacteria</taxon>
        <taxon>Pseudomonadati</taxon>
        <taxon>Pseudomonadota</taxon>
        <taxon>Betaproteobacteria</taxon>
        <taxon>Nitrosomonadales</taxon>
        <taxon>Nitrosomonadaceae</taxon>
        <taxon>Nitrosospira</taxon>
    </lineage>
</organism>
<proteinExistence type="predicted"/>
<feature type="domain" description="Response regulatory" evidence="2">
    <location>
        <begin position="7"/>
        <end position="128"/>
    </location>
</feature>
<dbReference type="EMBL" id="FOVJ01000007">
    <property type="protein sequence ID" value="SFO06732.1"/>
    <property type="molecule type" value="Genomic_DNA"/>
</dbReference>
<dbReference type="OrthoDB" id="9793549at2"/>
<dbReference type="Gene3D" id="3.40.50.2300">
    <property type="match status" value="1"/>
</dbReference>
<reference evidence="4" key="1">
    <citation type="submission" date="2016-10" db="EMBL/GenBank/DDBJ databases">
        <authorList>
            <person name="Varghese N."/>
        </authorList>
    </citation>
    <scope>NUCLEOTIDE SEQUENCE [LARGE SCALE GENOMIC DNA]</scope>
    <source>
        <strain evidence="4">Nsp8</strain>
    </source>
</reference>
<dbReference type="GO" id="GO:0000160">
    <property type="term" value="P:phosphorelay signal transduction system"/>
    <property type="evidence" value="ECO:0007669"/>
    <property type="project" value="InterPro"/>
</dbReference>
<evidence type="ECO:0000313" key="4">
    <source>
        <dbReference type="Proteomes" id="UP000183107"/>
    </source>
</evidence>
<dbReference type="InterPro" id="IPR052893">
    <property type="entry name" value="TCS_response_regulator"/>
</dbReference>
<name>A0A1I5E5I5_9PROT</name>
<dbReference type="SMART" id="SM00448">
    <property type="entry name" value="REC"/>
    <property type="match status" value="1"/>
</dbReference>
<dbReference type="CDD" id="cd17557">
    <property type="entry name" value="REC_Rcp-like"/>
    <property type="match status" value="1"/>
</dbReference>
<dbReference type="SUPFAM" id="SSF52172">
    <property type="entry name" value="CheY-like"/>
    <property type="match status" value="1"/>
</dbReference>